<sequence>MASTEEIVQMMQEASAEFAEADDVSFLDKMNSNIAQLEQQLREQMDESRQNIAKLEINLIDTEKSIGSLRELMKDATDEATIMKGSDKLNNLIDELQATENEIQMMNSEIEKKVSKLVEDEDNTSSEYEMISKELEQEYDPVFASNILKLKLYRSLGVRLDLDNNQILIQNKELGTIDTLPLEDELTEFFKVKYIWSRIGK</sequence>
<feature type="coiled-coil region" evidence="11">
    <location>
        <begin position="27"/>
        <end position="116"/>
    </location>
</feature>
<evidence type="ECO:0000256" key="1">
    <source>
        <dbReference type="ARBA" id="ARBA00007804"/>
    </source>
</evidence>
<gene>
    <name evidence="12" type="ORF">AO440_003408</name>
</gene>
<dbReference type="PANTHER" id="PTHR22142">
    <property type="match status" value="1"/>
</dbReference>
<comment type="subcellular location">
    <subcellularLocation>
        <location evidence="10">Nucleus</location>
    </subcellularLocation>
    <subcellularLocation>
        <location evidence="10">Chromosome</location>
        <location evidence="10">Centromere</location>
        <location evidence="10">Kinetochore</location>
    </subcellularLocation>
</comment>
<evidence type="ECO:0000256" key="7">
    <source>
        <dbReference type="ARBA" id="ARBA00023242"/>
    </source>
</evidence>
<evidence type="ECO:0000313" key="13">
    <source>
        <dbReference type="Proteomes" id="UP000054886"/>
    </source>
</evidence>
<dbReference type="EMBL" id="LLZZ01000172">
    <property type="protein sequence ID" value="KTA96542.1"/>
    <property type="molecule type" value="Genomic_DNA"/>
</dbReference>
<dbReference type="CDD" id="cd11565">
    <property type="entry name" value="RWD_Spc24"/>
    <property type="match status" value="1"/>
</dbReference>
<dbReference type="GO" id="GO:0051301">
    <property type="term" value="P:cell division"/>
    <property type="evidence" value="ECO:0007669"/>
    <property type="project" value="UniProtKB-UniRule"/>
</dbReference>
<comment type="caution">
    <text evidence="12">The sequence shown here is derived from an EMBL/GenBank/DDBJ whole genome shotgun (WGS) entry which is preliminary data.</text>
</comment>
<evidence type="ECO:0000256" key="5">
    <source>
        <dbReference type="ARBA" id="ARBA00022838"/>
    </source>
</evidence>
<evidence type="ECO:0000256" key="10">
    <source>
        <dbReference type="RuleBase" id="RU368011"/>
    </source>
</evidence>
<dbReference type="GO" id="GO:0007059">
    <property type="term" value="P:chromosome segregation"/>
    <property type="evidence" value="ECO:0007669"/>
    <property type="project" value="TreeGrafter"/>
</dbReference>
<dbReference type="VEuPathDB" id="FungiDB:B1J91_K03619g"/>
<dbReference type="SUPFAM" id="SSF143026">
    <property type="entry name" value="Kinetochore globular domain"/>
    <property type="match status" value="1"/>
</dbReference>
<comment type="subunit">
    <text evidence="10">Component of the NDC80 complex.</text>
</comment>
<dbReference type="Pfam" id="PF08286">
    <property type="entry name" value="Spc24"/>
    <property type="match status" value="1"/>
</dbReference>
<dbReference type="PhylomeDB" id="A0A0W0DD00"/>
<dbReference type="SMR" id="A0A0W0DD00"/>
<evidence type="ECO:0000256" key="9">
    <source>
        <dbReference type="ARBA" id="ARBA00023328"/>
    </source>
</evidence>
<dbReference type="GO" id="GO:0005634">
    <property type="term" value="C:nucleus"/>
    <property type="evidence" value="ECO:0007669"/>
    <property type="project" value="UniProtKB-SubCell"/>
</dbReference>
<evidence type="ECO:0000313" key="12">
    <source>
        <dbReference type="EMBL" id="KTA96542.1"/>
    </source>
</evidence>
<evidence type="ECO:0000256" key="4">
    <source>
        <dbReference type="ARBA" id="ARBA00022776"/>
    </source>
</evidence>
<keyword evidence="5 10" id="KW-0995">Kinetochore</keyword>
<accession>A0A0W0DD00</accession>
<dbReference type="InterPro" id="IPR013252">
    <property type="entry name" value="Ndc80_Spc24"/>
</dbReference>
<dbReference type="GO" id="GO:0031262">
    <property type="term" value="C:Ndc80 complex"/>
    <property type="evidence" value="ECO:0007669"/>
    <property type="project" value="TreeGrafter"/>
</dbReference>
<dbReference type="GO" id="GO:0008017">
    <property type="term" value="F:microtubule binding"/>
    <property type="evidence" value="ECO:0007669"/>
    <property type="project" value="TreeGrafter"/>
</dbReference>
<evidence type="ECO:0000256" key="6">
    <source>
        <dbReference type="ARBA" id="ARBA00023054"/>
    </source>
</evidence>
<keyword evidence="8 10" id="KW-0131">Cell cycle</keyword>
<reference evidence="12 13" key="1">
    <citation type="submission" date="2015-10" db="EMBL/GenBank/DDBJ databases">
        <title>Draft genomes sequences of Candida glabrata isolates 1A, 1B, 2A, 2B, 3A and 3B.</title>
        <authorList>
            <person name="Haavelsrud O.E."/>
            <person name="Gaustad P."/>
        </authorList>
    </citation>
    <scope>NUCLEOTIDE SEQUENCE [LARGE SCALE GENOMIC DNA]</scope>
    <source>
        <strain evidence="12">910700640</strain>
    </source>
</reference>
<keyword evidence="2 10" id="KW-0158">Chromosome</keyword>
<dbReference type="InterPro" id="IPR038066">
    <property type="entry name" value="Spc24_Fungi_globular_sf"/>
</dbReference>
<dbReference type="VEuPathDB" id="FungiDB:CAGL0K03619g"/>
<dbReference type="AlphaFoldDB" id="A0A0W0DD00"/>
<comment type="function">
    <text evidence="10">Acts as a component of the essential kinetochore-associated NDC80 complex, which is required for chromosome segregation and spindle checkpoint activity.</text>
</comment>
<keyword evidence="9 10" id="KW-0137">Centromere</keyword>
<protein>
    <recommendedName>
        <fullName evidence="10">Kinetochore protein Spc24</fullName>
    </recommendedName>
</protein>
<evidence type="ECO:0000256" key="8">
    <source>
        <dbReference type="ARBA" id="ARBA00023306"/>
    </source>
</evidence>
<keyword evidence="4 10" id="KW-0498">Mitosis</keyword>
<keyword evidence="3 10" id="KW-0132">Cell division</keyword>
<dbReference type="VEuPathDB" id="FungiDB:GWK60_K03487"/>
<name>A0A0W0DD00_CANGB</name>
<dbReference type="PANTHER" id="PTHR22142:SF2">
    <property type="entry name" value="KINETOCHORE PROTEIN SPC24"/>
    <property type="match status" value="1"/>
</dbReference>
<comment type="similarity">
    <text evidence="1 10">Belongs to the SPC24 family.</text>
</comment>
<dbReference type="Gene3D" id="3.30.160.430">
    <property type="match status" value="1"/>
</dbReference>
<keyword evidence="6 11" id="KW-0175">Coiled coil</keyword>
<dbReference type="VEuPathDB" id="FungiDB:GVI51_K03465"/>
<evidence type="ECO:0000256" key="3">
    <source>
        <dbReference type="ARBA" id="ARBA00022618"/>
    </source>
</evidence>
<dbReference type="Proteomes" id="UP000054886">
    <property type="component" value="Unassembled WGS sequence"/>
</dbReference>
<dbReference type="OMA" id="ENMPPNA"/>
<dbReference type="OrthoDB" id="3344830at2759"/>
<evidence type="ECO:0000256" key="11">
    <source>
        <dbReference type="SAM" id="Coils"/>
    </source>
</evidence>
<organism evidence="12 13">
    <name type="scientific">Candida glabrata</name>
    <name type="common">Yeast</name>
    <name type="synonym">Torulopsis glabrata</name>
    <dbReference type="NCBI Taxonomy" id="5478"/>
    <lineage>
        <taxon>Eukaryota</taxon>
        <taxon>Fungi</taxon>
        <taxon>Dikarya</taxon>
        <taxon>Ascomycota</taxon>
        <taxon>Saccharomycotina</taxon>
        <taxon>Saccharomycetes</taxon>
        <taxon>Saccharomycetales</taxon>
        <taxon>Saccharomycetaceae</taxon>
        <taxon>Nakaseomyces</taxon>
    </lineage>
</organism>
<evidence type="ECO:0000256" key="2">
    <source>
        <dbReference type="ARBA" id="ARBA00022454"/>
    </source>
</evidence>
<proteinExistence type="inferred from homology"/>
<keyword evidence="7 10" id="KW-0539">Nucleus</keyword>